<evidence type="ECO:0000313" key="2">
    <source>
        <dbReference type="Proteomes" id="UP000242869"/>
    </source>
</evidence>
<protein>
    <submittedName>
        <fullName evidence="1">Uncharacterized protein</fullName>
    </submittedName>
</protein>
<dbReference type="Proteomes" id="UP000242869">
    <property type="component" value="Unassembled WGS sequence"/>
</dbReference>
<dbReference type="EMBL" id="FOVE01000002">
    <property type="protein sequence ID" value="SFN03979.1"/>
    <property type="molecule type" value="Genomic_DNA"/>
</dbReference>
<accession>A0A1I4VSE2</accession>
<name>A0A1I4VSE2_9NEIS</name>
<sequence length="119" mass="12981">MNDALTTDEFEALAEIGRGIKTKKVSPCVAKHAKHLFGLKYIAYGRNGRVAITDAGRQALFVKACIDGLRDISTDPLAMLHGEVRAFLEKKGHIAPRAEGGFEITQKGMESLADIDNIR</sequence>
<proteinExistence type="predicted"/>
<gene>
    <name evidence="1" type="ORF">SAMN05660284_00352</name>
</gene>
<dbReference type="RefSeq" id="WP_091190371.1">
    <property type="nucleotide sequence ID" value="NZ_FOVE01000002.1"/>
</dbReference>
<keyword evidence="2" id="KW-1185">Reference proteome</keyword>
<organism evidence="1 2">
    <name type="scientific">Formivibrio citricus</name>
    <dbReference type="NCBI Taxonomy" id="83765"/>
    <lineage>
        <taxon>Bacteria</taxon>
        <taxon>Pseudomonadati</taxon>
        <taxon>Pseudomonadota</taxon>
        <taxon>Betaproteobacteria</taxon>
        <taxon>Neisseriales</taxon>
        <taxon>Chitinibacteraceae</taxon>
        <taxon>Formivibrio</taxon>
    </lineage>
</organism>
<dbReference type="AlphaFoldDB" id="A0A1I4VSE2"/>
<reference evidence="2" key="1">
    <citation type="submission" date="2016-10" db="EMBL/GenBank/DDBJ databases">
        <authorList>
            <person name="Varghese N."/>
            <person name="Submissions S."/>
        </authorList>
    </citation>
    <scope>NUCLEOTIDE SEQUENCE [LARGE SCALE GENOMIC DNA]</scope>
    <source>
        <strain evidence="2">DSM 6150</strain>
    </source>
</reference>
<evidence type="ECO:0000313" key="1">
    <source>
        <dbReference type="EMBL" id="SFN03979.1"/>
    </source>
</evidence>
<dbReference type="OrthoDB" id="8776028at2"/>